<organism evidence="1 2">
    <name type="scientific">Perca fluviatilis</name>
    <name type="common">European perch</name>
    <dbReference type="NCBI Taxonomy" id="8168"/>
    <lineage>
        <taxon>Eukaryota</taxon>
        <taxon>Metazoa</taxon>
        <taxon>Chordata</taxon>
        <taxon>Craniata</taxon>
        <taxon>Vertebrata</taxon>
        <taxon>Euteleostomi</taxon>
        <taxon>Actinopterygii</taxon>
        <taxon>Neopterygii</taxon>
        <taxon>Teleostei</taxon>
        <taxon>Neoteleostei</taxon>
        <taxon>Acanthomorphata</taxon>
        <taxon>Eupercaria</taxon>
        <taxon>Perciformes</taxon>
        <taxon>Percoidei</taxon>
        <taxon>Percidae</taxon>
        <taxon>Percinae</taxon>
        <taxon>Perca</taxon>
    </lineage>
</organism>
<name>A0A6A5FJ51_PERFL</name>
<keyword evidence="2" id="KW-1185">Reference proteome</keyword>
<sequence length="89" mass="9708">MAGPCDQKKSVFIRLVSLQESRRTNQQEEAGSGVAHISCQTGLSLAANSFQTQDNVCVLNRTAQCSLGYSKKLRGTTGTVKEVRELDFN</sequence>
<evidence type="ECO:0000313" key="2">
    <source>
        <dbReference type="Proteomes" id="UP000465112"/>
    </source>
</evidence>
<dbReference type="Proteomes" id="UP000465112">
    <property type="component" value="Chromosome 5"/>
</dbReference>
<comment type="caution">
    <text evidence="1">The sequence shown here is derived from an EMBL/GenBank/DDBJ whole genome shotgun (WGS) entry which is preliminary data.</text>
</comment>
<dbReference type="AlphaFoldDB" id="A0A6A5FJ51"/>
<evidence type="ECO:0000313" key="1">
    <source>
        <dbReference type="EMBL" id="KAF1390153.1"/>
    </source>
</evidence>
<reference evidence="1 2" key="1">
    <citation type="submission" date="2019-06" db="EMBL/GenBank/DDBJ databases">
        <title>A chromosome-scale genome assembly of the European perch, Perca fluviatilis.</title>
        <authorList>
            <person name="Roques C."/>
            <person name="Zahm M."/>
            <person name="Cabau C."/>
            <person name="Klopp C."/>
            <person name="Bouchez O."/>
            <person name="Donnadieu C."/>
            <person name="Kuhl H."/>
            <person name="Gislard M."/>
            <person name="Guendouz S."/>
            <person name="Journot L."/>
            <person name="Haffray P."/>
            <person name="Bestin A."/>
            <person name="Morvezen R."/>
            <person name="Feron R."/>
            <person name="Wen M."/>
            <person name="Jouanno E."/>
            <person name="Herpin A."/>
            <person name="Schartl M."/>
            <person name="Postlethwait J."/>
            <person name="Schaerlinger B."/>
            <person name="Chardard D."/>
            <person name="Lecocq T."/>
            <person name="Poncet C."/>
            <person name="Jaffrelo L."/>
            <person name="Lampietro C."/>
            <person name="Guiguen Y."/>
        </authorList>
    </citation>
    <scope>NUCLEOTIDE SEQUENCE [LARGE SCALE GENOMIC DNA]</scope>
    <source>
        <tissue evidence="1">Blood</tissue>
    </source>
</reference>
<accession>A0A6A5FJ51</accession>
<dbReference type="EMBL" id="VHII01000005">
    <property type="protein sequence ID" value="KAF1390153.1"/>
    <property type="molecule type" value="Genomic_DNA"/>
</dbReference>
<proteinExistence type="predicted"/>
<gene>
    <name evidence="1" type="ORF">PFLUV_G00055150</name>
</gene>
<protein>
    <submittedName>
        <fullName evidence="1">Uncharacterized protein</fullName>
    </submittedName>
</protein>